<sequence length="152" mass="17161">MTPEEVRALFRTIPGYARVMVVVAAVTGLRRGELVGLKWEDIDFHNGKLHVRRSLVDQKEGLPKTQLSKKPGALEGALAFTLKEWSQQTSYSKPSDWVFASPYRAGRTPYWPGTVLEKVIQPAAREAGITKTIGWQPFGARLQHTLWRMESQ</sequence>
<dbReference type="SUPFAM" id="SSF56349">
    <property type="entry name" value="DNA breaking-rejoining enzymes"/>
    <property type="match status" value="1"/>
</dbReference>
<dbReference type="AlphaFoldDB" id="A0A7Y9NLX6"/>
<evidence type="ECO:0000259" key="2">
    <source>
        <dbReference type="PROSITE" id="PS51898"/>
    </source>
</evidence>
<evidence type="ECO:0000313" key="3">
    <source>
        <dbReference type="EMBL" id="NYF51804.1"/>
    </source>
</evidence>
<protein>
    <submittedName>
        <fullName evidence="3">Integrase</fullName>
    </submittedName>
</protein>
<dbReference type="GO" id="GO:0003677">
    <property type="term" value="F:DNA binding"/>
    <property type="evidence" value="ECO:0007669"/>
    <property type="project" value="InterPro"/>
</dbReference>
<comment type="caution">
    <text evidence="3">The sequence shown here is derived from an EMBL/GenBank/DDBJ whole genome shotgun (WGS) entry which is preliminary data.</text>
</comment>
<dbReference type="Pfam" id="PF00589">
    <property type="entry name" value="Phage_integrase"/>
    <property type="match status" value="1"/>
</dbReference>
<proteinExistence type="predicted"/>
<feature type="domain" description="Tyr recombinase" evidence="2">
    <location>
        <begin position="1"/>
        <end position="152"/>
    </location>
</feature>
<gene>
    <name evidence="3" type="ORF">HDF12_002169</name>
</gene>
<keyword evidence="1" id="KW-0233">DNA recombination</keyword>
<dbReference type="GO" id="GO:0015074">
    <property type="term" value="P:DNA integration"/>
    <property type="evidence" value="ECO:0007669"/>
    <property type="project" value="InterPro"/>
</dbReference>
<organism evidence="3 4">
    <name type="scientific">Tunturiibacter lichenicola</name>
    <dbReference type="NCBI Taxonomy" id="2051959"/>
    <lineage>
        <taxon>Bacteria</taxon>
        <taxon>Pseudomonadati</taxon>
        <taxon>Acidobacteriota</taxon>
        <taxon>Terriglobia</taxon>
        <taxon>Terriglobales</taxon>
        <taxon>Acidobacteriaceae</taxon>
        <taxon>Tunturiibacter</taxon>
    </lineage>
</organism>
<dbReference type="Gene3D" id="1.10.443.10">
    <property type="entry name" value="Intergrase catalytic core"/>
    <property type="match status" value="1"/>
</dbReference>
<accession>A0A7Y9NLX6</accession>
<dbReference type="InterPro" id="IPR013762">
    <property type="entry name" value="Integrase-like_cat_sf"/>
</dbReference>
<evidence type="ECO:0000256" key="1">
    <source>
        <dbReference type="ARBA" id="ARBA00023172"/>
    </source>
</evidence>
<dbReference type="InterPro" id="IPR011010">
    <property type="entry name" value="DNA_brk_join_enz"/>
</dbReference>
<dbReference type="InterPro" id="IPR002104">
    <property type="entry name" value="Integrase_catalytic"/>
</dbReference>
<dbReference type="EMBL" id="JACCCV010000001">
    <property type="protein sequence ID" value="NYF51804.1"/>
    <property type="molecule type" value="Genomic_DNA"/>
</dbReference>
<reference evidence="3 4" key="1">
    <citation type="submission" date="2020-07" db="EMBL/GenBank/DDBJ databases">
        <title>Genomic Encyclopedia of Type Strains, Phase IV (KMG-V): Genome sequencing to study the core and pangenomes of soil and plant-associated prokaryotes.</title>
        <authorList>
            <person name="Whitman W."/>
        </authorList>
    </citation>
    <scope>NUCLEOTIDE SEQUENCE [LARGE SCALE GENOMIC DNA]</scope>
    <source>
        <strain evidence="3 4">M8UP30</strain>
    </source>
</reference>
<dbReference type="PROSITE" id="PS51898">
    <property type="entry name" value="TYR_RECOMBINASE"/>
    <property type="match status" value="1"/>
</dbReference>
<dbReference type="GO" id="GO:0006310">
    <property type="term" value="P:DNA recombination"/>
    <property type="evidence" value="ECO:0007669"/>
    <property type="project" value="UniProtKB-KW"/>
</dbReference>
<dbReference type="Proteomes" id="UP000534186">
    <property type="component" value="Unassembled WGS sequence"/>
</dbReference>
<evidence type="ECO:0000313" key="4">
    <source>
        <dbReference type="Proteomes" id="UP000534186"/>
    </source>
</evidence>
<name>A0A7Y9NLX6_9BACT</name>